<organism evidence="4">
    <name type="scientific">Palpitomonas bilix</name>
    <dbReference type="NCBI Taxonomy" id="652834"/>
    <lineage>
        <taxon>Eukaryota</taxon>
        <taxon>Eukaryota incertae sedis</taxon>
    </lineage>
</organism>
<evidence type="ECO:0000313" key="4">
    <source>
        <dbReference type="EMBL" id="CAE0243777.1"/>
    </source>
</evidence>
<feature type="transmembrane region" description="Helical" evidence="2">
    <location>
        <begin position="721"/>
        <end position="738"/>
    </location>
</feature>
<feature type="compositionally biased region" description="Acidic residues" evidence="1">
    <location>
        <begin position="352"/>
        <end position="372"/>
    </location>
</feature>
<dbReference type="Pfam" id="PF24384">
    <property type="entry name" value="Ig_TMM62"/>
    <property type="match status" value="1"/>
</dbReference>
<dbReference type="PANTHER" id="PTHR14795">
    <property type="entry name" value="HELICASE RELATED"/>
    <property type="match status" value="1"/>
</dbReference>
<feature type="region of interest" description="Disordered" evidence="1">
    <location>
        <begin position="348"/>
        <end position="472"/>
    </location>
</feature>
<evidence type="ECO:0000256" key="1">
    <source>
        <dbReference type="SAM" id="MobiDB-lite"/>
    </source>
</evidence>
<name>A0A7S3G0A9_9EUKA</name>
<feature type="transmembrane region" description="Helical" evidence="2">
    <location>
        <begin position="549"/>
        <end position="571"/>
    </location>
</feature>
<dbReference type="EMBL" id="HBIB01009435">
    <property type="protein sequence ID" value="CAE0243777.1"/>
    <property type="molecule type" value="Transcribed_RNA"/>
</dbReference>
<dbReference type="AlphaFoldDB" id="A0A7S3G0A9"/>
<dbReference type="InterPro" id="IPR029052">
    <property type="entry name" value="Metallo-depent_PP-like"/>
</dbReference>
<evidence type="ECO:0000259" key="3">
    <source>
        <dbReference type="Pfam" id="PF24384"/>
    </source>
</evidence>
<keyword evidence="2" id="KW-1133">Transmembrane helix</keyword>
<feature type="compositionally biased region" description="Basic and acidic residues" evidence="1">
    <location>
        <begin position="425"/>
        <end position="441"/>
    </location>
</feature>
<protein>
    <recommendedName>
        <fullName evidence="3">TMEM62 Ig-like domain-containing protein</fullName>
    </recommendedName>
</protein>
<dbReference type="PANTHER" id="PTHR14795:SF0">
    <property type="entry name" value="TRANSMEMBRANE PROTEIN 62"/>
    <property type="match status" value="1"/>
</dbReference>
<feature type="transmembrane region" description="Helical" evidence="2">
    <location>
        <begin position="258"/>
        <end position="277"/>
    </location>
</feature>
<gene>
    <name evidence="4" type="ORF">PBIL07802_LOCUS5946</name>
</gene>
<keyword evidence="2" id="KW-0472">Membrane</keyword>
<dbReference type="InterPro" id="IPR056229">
    <property type="entry name" value="Ig_TMM62"/>
</dbReference>
<evidence type="ECO:0000256" key="2">
    <source>
        <dbReference type="SAM" id="Phobius"/>
    </source>
</evidence>
<accession>A0A7S3G0A9</accession>
<reference evidence="4" key="1">
    <citation type="submission" date="2021-01" db="EMBL/GenBank/DDBJ databases">
        <authorList>
            <person name="Corre E."/>
            <person name="Pelletier E."/>
            <person name="Niang G."/>
            <person name="Scheremetjew M."/>
            <person name="Finn R."/>
            <person name="Kale V."/>
            <person name="Holt S."/>
            <person name="Cochrane G."/>
            <person name="Meng A."/>
            <person name="Brown T."/>
            <person name="Cohen L."/>
        </authorList>
    </citation>
    <scope>NUCLEOTIDE SEQUENCE</scope>
    <source>
        <strain evidence="4">NIES-2562</strain>
    </source>
</reference>
<feature type="transmembrane region" description="Helical" evidence="2">
    <location>
        <begin position="690"/>
        <end position="715"/>
    </location>
</feature>
<feature type="domain" description="TMEM62 Ig-like" evidence="3">
    <location>
        <begin position="137"/>
        <end position="238"/>
    </location>
</feature>
<proteinExistence type="predicted"/>
<keyword evidence="2" id="KW-0812">Transmembrane</keyword>
<dbReference type="SUPFAM" id="SSF56300">
    <property type="entry name" value="Metallo-dependent phosphatases"/>
    <property type="match status" value="1"/>
</dbReference>
<feature type="transmembrane region" description="Helical" evidence="2">
    <location>
        <begin position="637"/>
        <end position="655"/>
    </location>
</feature>
<sequence length="751" mass="82222">MAYTTKSGSYLIAVMDQPQTPGLSPPVNFFTTLSSLSKEYLQNAAENAAKADLSFLAGHYPISSFSDKTNYFLESYLIDSPFAAYLCGHYHLPKALFRREDVLELEVGDMKSSGQYRVMAVDNGVFSFADQNSDEFPVVVMTNPKPANIMTRKEKLEYMTGSSHVRVLAFSDMDISRVYMQVDGGVEREMSQVQPGHPLFVVGWNAVDYGIGLHTLTVRVTDQAGREKRVVEQFSLDGTAPSPATFVTFFLILDQPELVRFLYIFCVVVVLILRLLLPKMWVGVSMCLKGSRSSHELLNKVEGVEEGRDAEDSESTRRKKGREIIFVETKGVTAQSRGPVVRVNTEESVVVDSDEDSEIEGREEEEEVEEGDAVVYSEGRRKRRSVEGEDVTEYGDIELGNVGSSRGEGKAGRTSSAVLEGDGESNGREKGRQRAVSKDDEMGGQVTGETSKVRSGGVTGRGGKASEEIDANDSDHDRIGTVVEGSARGVVDGHSDEVEDEENGDVNHVRAPAEKRRGRCAEKTGRFMLAISKEIRYTVRRYSNMPAKYWIPLTIICLLMCIMPIVAGPIMGGGHVGLLLPFGKAVLLRSPVEVLVSSSPSSPSLPSQPFQSKGNTSMVTAPLVVIEEPRAAVMSSYLLILVHLPAMALISVTLPPRRSQRGWAKVEKGGKRAVLAGVGNFDKALRKKTVMLLLTFVVGSAAWLGVIATGFSLATLLFSPATYYVLTDWVLFVHVMVAQRRSSYHQLGAAR</sequence>